<name>A0A2T1NCF0_9FLAO</name>
<dbReference type="EMBL" id="PXOQ01000007">
    <property type="protein sequence ID" value="PSG90115.1"/>
    <property type="molecule type" value="Genomic_DNA"/>
</dbReference>
<dbReference type="RefSeq" id="WP_106462256.1">
    <property type="nucleotide sequence ID" value="NZ_PXOQ01000007.1"/>
</dbReference>
<evidence type="ECO:0000313" key="1">
    <source>
        <dbReference type="EMBL" id="PSG90115.1"/>
    </source>
</evidence>
<comment type="caution">
    <text evidence="1">The sequence shown here is derived from an EMBL/GenBank/DDBJ whole genome shotgun (WGS) entry which is preliminary data.</text>
</comment>
<organism evidence="1 2">
    <name type="scientific">Aurantibacter aestuarii</name>
    <dbReference type="NCBI Taxonomy" id="1266046"/>
    <lineage>
        <taxon>Bacteria</taxon>
        <taxon>Pseudomonadati</taxon>
        <taxon>Bacteroidota</taxon>
        <taxon>Flavobacteriia</taxon>
        <taxon>Flavobacteriales</taxon>
        <taxon>Flavobacteriaceae</taxon>
        <taxon>Aurantibacter</taxon>
    </lineage>
</organism>
<keyword evidence="2" id="KW-1185">Reference proteome</keyword>
<gene>
    <name evidence="1" type="ORF">C7H52_02240</name>
</gene>
<accession>A0A2T1NCF0</accession>
<evidence type="ECO:0000313" key="2">
    <source>
        <dbReference type="Proteomes" id="UP000238426"/>
    </source>
</evidence>
<protein>
    <submittedName>
        <fullName evidence="1">Uncharacterized protein</fullName>
    </submittedName>
</protein>
<dbReference type="Proteomes" id="UP000238426">
    <property type="component" value="Unassembled WGS sequence"/>
</dbReference>
<proteinExistence type="predicted"/>
<sequence length="241" mass="28427">MNLIRIYNLLFPLINIQENPDYFSGKRFIEKVREFDESHPTYPQYIDIMRSKNELKSRKDYYLEILESFSPDIQIGIINSIIEDLENKENDNIQRIRELLNGANVVPNAVIAEELWNAERLTRYLSEIDNSISQGNYERATTLSYTCLEGFFKSFVNANIPDQSSVNEIIRLARIIRTYLRQNIKNYPDEALSLLSNITHTVDRTRNQFSEAHFGEETQRWLAIYIRDLVNSQIRMLLTFM</sequence>
<reference evidence="1 2" key="1">
    <citation type="submission" date="2018-03" db="EMBL/GenBank/DDBJ databases">
        <title>Mesoflavibacter sp. HG37 and Mesoflavibacter sp. HG96 sp.nov., two marine bacteria isolated from seawater of Western Pacific Ocean.</title>
        <authorList>
            <person name="Cheng H."/>
            <person name="Wu Y.-H."/>
            <person name="Guo L.-L."/>
            <person name="Xu X.-W."/>
        </authorList>
    </citation>
    <scope>NUCLEOTIDE SEQUENCE [LARGE SCALE GENOMIC DNA]</scope>
    <source>
        <strain evidence="1 2">KCTC 32269</strain>
    </source>
</reference>
<dbReference type="OrthoDB" id="5149141at2"/>
<dbReference type="AlphaFoldDB" id="A0A2T1NCF0"/>